<evidence type="ECO:0000313" key="2">
    <source>
        <dbReference type="EMBL" id="QNE18449.1"/>
    </source>
</evidence>
<keyword evidence="3" id="KW-1185">Reference proteome</keyword>
<feature type="compositionally biased region" description="Basic residues" evidence="1">
    <location>
        <begin position="96"/>
        <end position="111"/>
    </location>
</feature>
<evidence type="ECO:0000313" key="3">
    <source>
        <dbReference type="Proteomes" id="UP000515563"/>
    </source>
</evidence>
<gene>
    <name evidence="2" type="ORF">F1D05_11725</name>
</gene>
<protein>
    <submittedName>
        <fullName evidence="2">Uncharacterized protein</fullName>
    </submittedName>
</protein>
<dbReference type="EMBL" id="CP043661">
    <property type="protein sequence ID" value="QNE18449.1"/>
    <property type="molecule type" value="Genomic_DNA"/>
</dbReference>
<proteinExistence type="predicted"/>
<dbReference type="KEGG" id="kqi:F1D05_11725"/>
<accession>A0A7G6WWT4</accession>
<organism evidence="2 3">
    <name type="scientific">Kribbella qitaiheensis</name>
    <dbReference type="NCBI Taxonomy" id="1544730"/>
    <lineage>
        <taxon>Bacteria</taxon>
        <taxon>Bacillati</taxon>
        <taxon>Actinomycetota</taxon>
        <taxon>Actinomycetes</taxon>
        <taxon>Propionibacteriales</taxon>
        <taxon>Kribbellaceae</taxon>
        <taxon>Kribbella</taxon>
    </lineage>
</organism>
<reference evidence="3" key="1">
    <citation type="submission" date="2019-09" db="EMBL/GenBank/DDBJ databases">
        <title>Antimicrobial potential of Antarctic Bacteria.</title>
        <authorList>
            <person name="Benaud N."/>
            <person name="Edwards R.J."/>
            <person name="Ferrari B.C."/>
        </authorList>
    </citation>
    <scope>NUCLEOTIDE SEQUENCE [LARGE SCALE GENOMIC DNA]</scope>
    <source>
        <strain evidence="3">SPB151</strain>
    </source>
</reference>
<feature type="region of interest" description="Disordered" evidence="1">
    <location>
        <begin position="1"/>
        <end position="139"/>
    </location>
</feature>
<dbReference type="Proteomes" id="UP000515563">
    <property type="component" value="Chromosome"/>
</dbReference>
<feature type="compositionally biased region" description="Low complexity" evidence="1">
    <location>
        <begin position="12"/>
        <end position="25"/>
    </location>
</feature>
<name>A0A7G6WWT4_9ACTN</name>
<evidence type="ECO:0000256" key="1">
    <source>
        <dbReference type="SAM" id="MobiDB-lite"/>
    </source>
</evidence>
<reference evidence="2 3" key="2">
    <citation type="journal article" date="2020" name="Microbiol. Resour. Announc.">
        <title>Antarctic desert soil bacteria exhibit high novel natural product potential, evaluated through long-read genome sequencing and comparative genomics.</title>
        <authorList>
            <person name="Benaud N."/>
            <person name="Edwards R.J."/>
            <person name="Amos T.G."/>
            <person name="D'Agostino P.M."/>
            <person name="Gutierrez-Chavez C."/>
            <person name="Montgomery K."/>
            <person name="Nicetic I."/>
            <person name="Ferrari B.C."/>
        </authorList>
    </citation>
    <scope>NUCLEOTIDE SEQUENCE [LARGE SCALE GENOMIC DNA]</scope>
    <source>
        <strain evidence="2 3">SPB151</strain>
    </source>
</reference>
<sequence length="139" mass="14172">MAPPGDRRPARPRAIAGPPSRRAIAGPPSRRAIAGPPSRRAIAGPPSRRAIAGGARPCLQPGSGIQLPGHLPPARGVAAPIQPRTAGPLPGWRSARPQRSRNKAGGRRSRSRDRAANGWISPPTELVGVPAAGSDAAAS</sequence>
<dbReference type="AlphaFoldDB" id="A0A7G6WWT4"/>